<dbReference type="Proteomes" id="UP000694557">
    <property type="component" value="Unassembled WGS sequence"/>
</dbReference>
<protein>
    <submittedName>
        <fullName evidence="1">Uncharacterized protein</fullName>
    </submittedName>
</protein>
<organism evidence="1 2">
    <name type="scientific">Oncorhynchus kisutch</name>
    <name type="common">Coho salmon</name>
    <name type="synonym">Salmo kisutch</name>
    <dbReference type="NCBI Taxonomy" id="8019"/>
    <lineage>
        <taxon>Eukaryota</taxon>
        <taxon>Metazoa</taxon>
        <taxon>Chordata</taxon>
        <taxon>Craniata</taxon>
        <taxon>Vertebrata</taxon>
        <taxon>Euteleostomi</taxon>
        <taxon>Actinopterygii</taxon>
        <taxon>Neopterygii</taxon>
        <taxon>Teleostei</taxon>
        <taxon>Protacanthopterygii</taxon>
        <taxon>Salmoniformes</taxon>
        <taxon>Salmonidae</taxon>
        <taxon>Salmoninae</taxon>
        <taxon>Oncorhynchus</taxon>
    </lineage>
</organism>
<name>A0A8C7LC87_ONCKI</name>
<dbReference type="AlphaFoldDB" id="A0A8C7LC87"/>
<sequence>RLLTCCTLYNHFVKLIQCSLNLYIYIYMADLGGQGSTSDVVQSIMREIQSTGPLTEHLTHTSLYPGAY</sequence>
<accession>A0A8C7LC87</accession>
<proteinExistence type="predicted"/>
<evidence type="ECO:0000313" key="2">
    <source>
        <dbReference type="Proteomes" id="UP000694557"/>
    </source>
</evidence>
<reference evidence="1" key="1">
    <citation type="submission" date="2025-08" db="UniProtKB">
        <authorList>
            <consortium name="Ensembl"/>
        </authorList>
    </citation>
    <scope>IDENTIFICATION</scope>
</reference>
<dbReference type="Ensembl" id="ENSOKIT00005121924.1">
    <property type="protein sequence ID" value="ENSOKIP00005113925.1"/>
    <property type="gene ID" value="ENSOKIG00005049529.1"/>
</dbReference>
<reference evidence="1" key="2">
    <citation type="submission" date="2025-09" db="UniProtKB">
        <authorList>
            <consortium name="Ensembl"/>
        </authorList>
    </citation>
    <scope>IDENTIFICATION</scope>
</reference>
<keyword evidence="2" id="KW-1185">Reference proteome</keyword>
<evidence type="ECO:0000313" key="1">
    <source>
        <dbReference type="Ensembl" id="ENSOKIP00005113925.1"/>
    </source>
</evidence>